<name>A0A075FIX8_9EURY</name>
<dbReference type="InterPro" id="IPR036188">
    <property type="entry name" value="FAD/NAD-bd_sf"/>
</dbReference>
<evidence type="ECO:0000313" key="1">
    <source>
        <dbReference type="EMBL" id="AIE91405.1"/>
    </source>
</evidence>
<dbReference type="AlphaFoldDB" id="A0A075FIX8"/>
<dbReference type="EMBL" id="KF900337">
    <property type="protein sequence ID" value="AIE91405.1"/>
    <property type="molecule type" value="Genomic_DNA"/>
</dbReference>
<accession>A0A075FIX8</accession>
<sequence>MNPAALTRGLADTLPENISLHEQTPVTEAEFSNGVRLTTPGGSITAPTAILAVNGFATQFGFYQRAIMSFVAHASLTRQLTTAERAALGGGDDWGLTPVNAISGVTMRLTQDHRILMRQRFRYAPTFRRPAAEALQSRADHEKLFQKRFPMLPEVRMEHTWRGFVCLSRNHAPGFGRLGPNVLGAVCQNAVGVTKGTIGGVLAADMACGEDNPLIADMESQGKPQNLPPRPFLDLGVHARFAMEMWRGRKEK</sequence>
<dbReference type="Gene3D" id="3.50.50.60">
    <property type="entry name" value="FAD/NAD(P)-binding domain"/>
    <property type="match status" value="1"/>
</dbReference>
<evidence type="ECO:0008006" key="2">
    <source>
        <dbReference type="Google" id="ProtNLM"/>
    </source>
</evidence>
<reference evidence="1" key="1">
    <citation type="journal article" date="2014" name="Genome Biol. Evol.">
        <title>Pangenome evidence for extensive interdomain horizontal transfer affecting lineage core and shell genes in uncultured planktonic thaumarchaeota and euryarchaeota.</title>
        <authorList>
            <person name="Deschamps P."/>
            <person name="Zivanovic Y."/>
            <person name="Moreira D."/>
            <person name="Rodriguez-Valera F."/>
            <person name="Lopez-Garcia P."/>
        </authorList>
    </citation>
    <scope>NUCLEOTIDE SEQUENCE</scope>
</reference>
<organism evidence="1">
    <name type="scientific">uncultured marine group II/III euryarchaeote AD1000_118_H06</name>
    <dbReference type="NCBI Taxonomy" id="1457722"/>
    <lineage>
        <taxon>Archaea</taxon>
        <taxon>Methanobacteriati</taxon>
        <taxon>Methanobacteriota</taxon>
        <taxon>environmental samples</taxon>
    </lineage>
</organism>
<protein>
    <recommendedName>
        <fullName evidence="2">FAD dependent oxidoreductase</fullName>
    </recommendedName>
</protein>
<proteinExistence type="predicted"/>
<dbReference type="Gene3D" id="3.30.9.10">
    <property type="entry name" value="D-Amino Acid Oxidase, subunit A, domain 2"/>
    <property type="match status" value="1"/>
</dbReference>
<dbReference type="SUPFAM" id="SSF51905">
    <property type="entry name" value="FAD/NAD(P)-binding domain"/>
    <property type="match status" value="1"/>
</dbReference>